<gene>
    <name evidence="2" type="ordered locus">Arnit_1211</name>
</gene>
<dbReference type="HOGENOM" id="CLU_107893_1_0_7"/>
<dbReference type="PANTHER" id="PTHR36179:SF2">
    <property type="entry name" value="LUD DOMAIN-CONTAINING PROTEIN"/>
    <property type="match status" value="1"/>
</dbReference>
<evidence type="ECO:0000259" key="1">
    <source>
        <dbReference type="Pfam" id="PF02589"/>
    </source>
</evidence>
<organism evidence="2 3">
    <name type="scientific">Arcobacter nitrofigilis (strain ATCC 33309 / DSM 7299 / CCUG 15893 / LMG 7604 / NCTC 12251 / CI)</name>
    <name type="common">Campylobacter nitrofigilis</name>
    <dbReference type="NCBI Taxonomy" id="572480"/>
    <lineage>
        <taxon>Bacteria</taxon>
        <taxon>Pseudomonadati</taxon>
        <taxon>Campylobacterota</taxon>
        <taxon>Epsilonproteobacteria</taxon>
        <taxon>Campylobacterales</taxon>
        <taxon>Arcobacteraceae</taxon>
        <taxon>Arcobacter</taxon>
    </lineage>
</organism>
<dbReference type="PANTHER" id="PTHR36179">
    <property type="entry name" value="LUD_DOM DOMAIN-CONTAINING PROTEIN"/>
    <property type="match status" value="1"/>
</dbReference>
<sequence length="216" mass="24371">MENRIKLLKDYRRLRKKLMQKLIDTLKSCGYDPHFVQTKEEAFDLAKTFIKEGMKVGLGGSVTVGEIGLLNYLANKKDITLYNQYELGISMEENTHRRRQGLVSDIFVTGINALTKDGKIVNADGSGNRVAAFCFGPKKILAIVGVNKIVENLEDGFKRVMEVAAVKNIDRMNKKAIEMGKKPSQNLNTIANKFTWVKADEKDRITIILINEELGY</sequence>
<dbReference type="Gene3D" id="3.40.50.10420">
    <property type="entry name" value="NagB/RpiA/CoA transferase-like"/>
    <property type="match status" value="1"/>
</dbReference>
<keyword evidence="3" id="KW-1185">Reference proteome</keyword>
<dbReference type="KEGG" id="ant:Arnit_1211"/>
<dbReference type="InterPro" id="IPR003741">
    <property type="entry name" value="LUD_dom"/>
</dbReference>
<dbReference type="Proteomes" id="UP000000939">
    <property type="component" value="Chromosome"/>
</dbReference>
<proteinExistence type="predicted"/>
<evidence type="ECO:0000313" key="2">
    <source>
        <dbReference type="EMBL" id="ADG92870.1"/>
    </source>
</evidence>
<dbReference type="InterPro" id="IPR024185">
    <property type="entry name" value="FTHF_cligase-like_sf"/>
</dbReference>
<name>D5V4G5_ARCNC</name>
<feature type="domain" description="LUD" evidence="1">
    <location>
        <begin position="20"/>
        <end position="210"/>
    </location>
</feature>
<dbReference type="EMBL" id="CP001999">
    <property type="protein sequence ID" value="ADG92870.1"/>
    <property type="molecule type" value="Genomic_DNA"/>
</dbReference>
<accession>D5V4G5</accession>
<protein>
    <recommendedName>
        <fullName evidence="1">LUD domain-containing protein</fullName>
    </recommendedName>
</protein>
<dbReference type="eggNOG" id="COG1139">
    <property type="taxonomic scope" value="Bacteria"/>
</dbReference>
<evidence type="ECO:0000313" key="3">
    <source>
        <dbReference type="Proteomes" id="UP000000939"/>
    </source>
</evidence>
<dbReference type="STRING" id="572480.Arnit_1211"/>
<dbReference type="Pfam" id="PF02589">
    <property type="entry name" value="LUD_dom"/>
    <property type="match status" value="1"/>
</dbReference>
<reference evidence="2 3" key="1">
    <citation type="journal article" date="2010" name="Stand. Genomic Sci.">
        <title>Complete genome sequence of Arcobacter nitrofigilis type strain (CI).</title>
        <authorList>
            <person name="Pati A."/>
            <person name="Gronow S."/>
            <person name="Lapidus A."/>
            <person name="Copeland A."/>
            <person name="Glavina Del Rio T."/>
            <person name="Nolan M."/>
            <person name="Lucas S."/>
            <person name="Tice H."/>
            <person name="Cheng J.F."/>
            <person name="Han C."/>
            <person name="Chertkov O."/>
            <person name="Bruce D."/>
            <person name="Tapia R."/>
            <person name="Goodwin L."/>
            <person name="Pitluck S."/>
            <person name="Liolios K."/>
            <person name="Ivanova N."/>
            <person name="Mavromatis K."/>
            <person name="Chen A."/>
            <person name="Palaniappan K."/>
            <person name="Land M."/>
            <person name="Hauser L."/>
            <person name="Chang Y.J."/>
            <person name="Jeffries C.D."/>
            <person name="Detter J.C."/>
            <person name="Rohde M."/>
            <person name="Goker M."/>
            <person name="Bristow J."/>
            <person name="Eisen J.A."/>
            <person name="Markowitz V."/>
            <person name="Hugenholtz P."/>
            <person name="Klenk H.P."/>
            <person name="Kyrpides N.C."/>
        </authorList>
    </citation>
    <scope>NUCLEOTIDE SEQUENCE [LARGE SCALE GENOMIC DNA]</scope>
    <source>
        <strain evidence="3">ATCC 33309 / DSM 7299 / CCUG 15893 / LMG 7604 / NCTC 12251 / CI</strain>
    </source>
</reference>
<dbReference type="AlphaFoldDB" id="D5V4G5"/>